<reference evidence="2" key="1">
    <citation type="submission" date="2023-01" db="EMBL/GenBank/DDBJ databases">
        <title>Complete genome sequence of Planctobacterium marinum strain Dej080120_11.</title>
        <authorList>
            <person name="Ueki S."/>
            <person name="Maruyama F."/>
        </authorList>
    </citation>
    <scope>NUCLEOTIDE SEQUENCE</scope>
    <source>
        <strain evidence="2">Dej080120_11</strain>
    </source>
</reference>
<evidence type="ECO:0000313" key="2">
    <source>
        <dbReference type="EMBL" id="BDX05167.1"/>
    </source>
</evidence>
<evidence type="ECO:0000256" key="1">
    <source>
        <dbReference type="SAM" id="SignalP"/>
    </source>
</evidence>
<name>A0AA48HKD5_9ALTE</name>
<evidence type="ECO:0000313" key="3">
    <source>
        <dbReference type="Proteomes" id="UP001333710"/>
    </source>
</evidence>
<evidence type="ECO:0008006" key="4">
    <source>
        <dbReference type="Google" id="ProtNLM"/>
    </source>
</evidence>
<dbReference type="AlphaFoldDB" id="A0AA48HKD5"/>
<dbReference type="EMBL" id="AP027272">
    <property type="protein sequence ID" value="BDX05167.1"/>
    <property type="molecule type" value="Genomic_DNA"/>
</dbReference>
<dbReference type="Proteomes" id="UP001333710">
    <property type="component" value="Chromosome"/>
</dbReference>
<dbReference type="RefSeq" id="WP_338291133.1">
    <property type="nucleotide sequence ID" value="NZ_AP027272.1"/>
</dbReference>
<accession>A0AA48HKD5</accession>
<feature type="signal peptide" evidence="1">
    <location>
        <begin position="1"/>
        <end position="18"/>
    </location>
</feature>
<gene>
    <name evidence="2" type="ORF">MACH26_06880</name>
</gene>
<dbReference type="PROSITE" id="PS51257">
    <property type="entry name" value="PROKAR_LIPOPROTEIN"/>
    <property type="match status" value="1"/>
</dbReference>
<keyword evidence="3" id="KW-1185">Reference proteome</keyword>
<feature type="chain" id="PRO_5041368781" description="Lipoprotein" evidence="1">
    <location>
        <begin position="19"/>
        <end position="216"/>
    </location>
</feature>
<dbReference type="KEGG" id="pmaw:MACH26_06880"/>
<organism evidence="2 3">
    <name type="scientific">Planctobacterium marinum</name>
    <dbReference type="NCBI Taxonomy" id="1631968"/>
    <lineage>
        <taxon>Bacteria</taxon>
        <taxon>Pseudomonadati</taxon>
        <taxon>Pseudomonadota</taxon>
        <taxon>Gammaproteobacteria</taxon>
        <taxon>Alteromonadales</taxon>
        <taxon>Alteromonadaceae</taxon>
        <taxon>Planctobacterium</taxon>
    </lineage>
</organism>
<protein>
    <recommendedName>
        <fullName evidence="4">Lipoprotein</fullName>
    </recommendedName>
</protein>
<keyword evidence="1" id="KW-0732">Signal</keyword>
<proteinExistence type="predicted"/>
<sequence length="216" mass="23712">MRFFLVILVLLLSGCASSALQTRAKDLAASKVAYDKATVCCSSFSEIKYESLKEKGQNKLVVGKQFQAFEFEEGKSFFRAVELPNLGYEYSLNVETWQTDTAGFASSLLSVHYLEPTLLFLDENFNVVKKLSDLNLRYGSWFSTSGWEADIAINGILTQSRYLIIYTNPAVVGSSNVATPGDLTIMAGGTFVSVPVADQGIPANYEGIINIEVNKI</sequence>